<evidence type="ECO:0000256" key="1">
    <source>
        <dbReference type="ARBA" id="ARBA00004429"/>
    </source>
</evidence>
<dbReference type="FunFam" id="1.10.287.950:FF:000001">
    <property type="entry name" value="Methyl-accepting chemotaxis sensory transducer"/>
    <property type="match status" value="1"/>
</dbReference>
<keyword evidence="6" id="KW-0472">Membrane</keyword>
<dbReference type="CDD" id="cd06225">
    <property type="entry name" value="HAMP"/>
    <property type="match status" value="1"/>
</dbReference>
<accession>A0A4T0UZM9</accession>
<feature type="domain" description="T-SNARE coiled-coil homology" evidence="8">
    <location>
        <begin position="575"/>
        <end position="637"/>
    </location>
</feature>
<evidence type="ECO:0000256" key="4">
    <source>
        <dbReference type="ARBA" id="ARBA00029447"/>
    </source>
</evidence>
<feature type="domain" description="HAMP" evidence="9">
    <location>
        <begin position="329"/>
        <end position="383"/>
    </location>
</feature>
<evidence type="ECO:0000313" key="11">
    <source>
        <dbReference type="Proteomes" id="UP000308891"/>
    </source>
</evidence>
<dbReference type="Pfam" id="PF00015">
    <property type="entry name" value="MCPsignal"/>
    <property type="match status" value="1"/>
</dbReference>
<dbReference type="SMART" id="SM00283">
    <property type="entry name" value="MA"/>
    <property type="match status" value="1"/>
</dbReference>
<evidence type="ECO:0000313" key="10">
    <source>
        <dbReference type="EMBL" id="TIC84679.1"/>
    </source>
</evidence>
<evidence type="ECO:0000259" key="7">
    <source>
        <dbReference type="PROSITE" id="PS50111"/>
    </source>
</evidence>
<feature type="domain" description="Methyl-accepting transducer" evidence="7">
    <location>
        <begin position="388"/>
        <end position="624"/>
    </location>
</feature>
<dbReference type="PANTHER" id="PTHR32089:SF112">
    <property type="entry name" value="LYSOZYME-LIKE PROTEIN-RELATED"/>
    <property type="match status" value="1"/>
</dbReference>
<evidence type="ECO:0000256" key="5">
    <source>
        <dbReference type="PROSITE-ProRule" id="PRU00284"/>
    </source>
</evidence>
<evidence type="ECO:0000256" key="6">
    <source>
        <dbReference type="SAM" id="Phobius"/>
    </source>
</evidence>
<proteinExistence type="inferred from homology"/>
<dbReference type="PRINTS" id="PR00260">
    <property type="entry name" value="CHEMTRNSDUCR"/>
</dbReference>
<dbReference type="GO" id="GO:0005886">
    <property type="term" value="C:plasma membrane"/>
    <property type="evidence" value="ECO:0007669"/>
    <property type="project" value="UniProtKB-SubCell"/>
</dbReference>
<dbReference type="PANTHER" id="PTHR32089">
    <property type="entry name" value="METHYL-ACCEPTING CHEMOTAXIS PROTEIN MCPB"/>
    <property type="match status" value="1"/>
</dbReference>
<dbReference type="CDD" id="cd12913">
    <property type="entry name" value="PDC1_MCP_like"/>
    <property type="match status" value="1"/>
</dbReference>
<dbReference type="InterPro" id="IPR000727">
    <property type="entry name" value="T_SNARE_dom"/>
</dbReference>
<dbReference type="InterPro" id="IPR003660">
    <property type="entry name" value="HAMP_dom"/>
</dbReference>
<dbReference type="Pfam" id="PF00672">
    <property type="entry name" value="HAMP"/>
    <property type="match status" value="1"/>
</dbReference>
<comment type="subcellular location">
    <subcellularLocation>
        <location evidence="1">Cell inner membrane</location>
        <topology evidence="1">Multi-pass membrane protein</topology>
    </subcellularLocation>
</comment>
<name>A0A4T0UZM9_9NEIS</name>
<dbReference type="CDD" id="cd11386">
    <property type="entry name" value="MCP_signal"/>
    <property type="match status" value="1"/>
</dbReference>
<keyword evidence="3 5" id="KW-0807">Transducer</keyword>
<dbReference type="Gene3D" id="1.10.287.950">
    <property type="entry name" value="Methyl-accepting chemotaxis protein"/>
    <property type="match status" value="1"/>
</dbReference>
<comment type="caution">
    <text evidence="10">The sequence shown here is derived from an EMBL/GenBank/DDBJ whole genome shotgun (WGS) entry which is preliminary data.</text>
</comment>
<evidence type="ECO:0000256" key="2">
    <source>
        <dbReference type="ARBA" id="ARBA00022519"/>
    </source>
</evidence>
<dbReference type="PROSITE" id="PS50885">
    <property type="entry name" value="HAMP"/>
    <property type="match status" value="1"/>
</dbReference>
<organism evidence="10 11">
    <name type="scientific">Crenobacter intestini</name>
    <dbReference type="NCBI Taxonomy" id="2563443"/>
    <lineage>
        <taxon>Bacteria</taxon>
        <taxon>Pseudomonadati</taxon>
        <taxon>Pseudomonadota</taxon>
        <taxon>Betaproteobacteria</taxon>
        <taxon>Neisseriales</taxon>
        <taxon>Neisseriaceae</taxon>
        <taxon>Crenobacter</taxon>
    </lineage>
</organism>
<dbReference type="OrthoDB" id="8576332at2"/>
<protein>
    <submittedName>
        <fullName evidence="10">Methyl-accepting chemotaxis protein</fullName>
    </submittedName>
</protein>
<dbReference type="RefSeq" id="WP_136551950.1">
    <property type="nucleotide sequence ID" value="NZ_STGJ01000005.1"/>
</dbReference>
<dbReference type="AlphaFoldDB" id="A0A4T0UZM9"/>
<dbReference type="PROSITE" id="PS50111">
    <property type="entry name" value="CHEMOTAXIS_TRANSDUC_2"/>
    <property type="match status" value="1"/>
</dbReference>
<keyword evidence="2" id="KW-0997">Cell inner membrane</keyword>
<dbReference type="GO" id="GO:0004888">
    <property type="term" value="F:transmembrane signaling receptor activity"/>
    <property type="evidence" value="ECO:0007669"/>
    <property type="project" value="InterPro"/>
</dbReference>
<keyword evidence="6" id="KW-0812">Transmembrane</keyword>
<dbReference type="InterPro" id="IPR004090">
    <property type="entry name" value="Chemotax_Me-accpt_rcpt"/>
</dbReference>
<dbReference type="InterPro" id="IPR004089">
    <property type="entry name" value="MCPsignal_dom"/>
</dbReference>
<keyword evidence="11" id="KW-1185">Reference proteome</keyword>
<reference evidence="10 11" key="1">
    <citation type="submission" date="2019-04" db="EMBL/GenBank/DDBJ databases">
        <title>Crenobacter sp. nov.</title>
        <authorList>
            <person name="Shi S."/>
        </authorList>
    </citation>
    <scope>NUCLEOTIDE SEQUENCE [LARGE SCALE GENOMIC DNA]</scope>
    <source>
        <strain evidence="10 11">GY 70310</strain>
    </source>
</reference>
<dbReference type="Gene3D" id="3.30.450.20">
    <property type="entry name" value="PAS domain"/>
    <property type="match status" value="1"/>
</dbReference>
<dbReference type="PROSITE" id="PS50192">
    <property type="entry name" value="T_SNARE"/>
    <property type="match status" value="1"/>
</dbReference>
<evidence type="ECO:0000259" key="9">
    <source>
        <dbReference type="PROSITE" id="PS50885"/>
    </source>
</evidence>
<dbReference type="EMBL" id="STGJ01000005">
    <property type="protein sequence ID" value="TIC84679.1"/>
    <property type="molecule type" value="Genomic_DNA"/>
</dbReference>
<dbReference type="SMART" id="SM00304">
    <property type="entry name" value="HAMP"/>
    <property type="match status" value="2"/>
</dbReference>
<feature type="transmembrane region" description="Helical" evidence="6">
    <location>
        <begin position="9"/>
        <end position="30"/>
    </location>
</feature>
<dbReference type="GO" id="GO:0006935">
    <property type="term" value="P:chemotaxis"/>
    <property type="evidence" value="ECO:0007669"/>
    <property type="project" value="InterPro"/>
</dbReference>
<keyword evidence="2" id="KW-1003">Cell membrane</keyword>
<keyword evidence="6" id="KW-1133">Transmembrane helix</keyword>
<evidence type="ECO:0000256" key="3">
    <source>
        <dbReference type="ARBA" id="ARBA00023224"/>
    </source>
</evidence>
<sequence>MFNTIRGRLLVWVGALIVAGFATLIGLSSFENWRVARQNVADSAKLLAEREAMALQQRLQPAYTVSTTLAQGAAAAQATAGTDVRALLSDATRRALDAQPDAVGVFIVAEPDGLDRRDAELAGSEQGQAGGQFGVYWYRDNGQPAVEWGVGESYKDGYYSGPKATGKTQMSEPYVDPDAKVLMATVSSPIFVAGRFAGVSGVDIALDTLQAIASQVRPYGNGYMTIYSNGGLQLAGANAEQRGKEDSALPAAARAAIAAGKPWHYEDDAGFMHDIYPVSIGDTGKQWAVRVSTPLDAATAPARAALARDLAAGAALTVMLLLVYAWLLNRQLTPLAALNRALADLAGGQGDLTFRLPIRGRDEVAQASASLNAFLGTLQQMMLGVRDNGLTLSRDSGALSEQVSQLARSGSEQSRAATATASSIEQLSASIAQIADATGTARAQVHAAGELANRAAREVAATHTGIGNIANSVGDVAAVIRSLEAQSSRIGGIVETIHQIADQTNLLALNAAIEAARAGEQGRGFAVVADEVRKLAERSASATIEIRSTIAVMQQETGKAAQNMDDALAFVGAGRTQSDRSADSLRDIENNTREIRGMMDDIAAATAEQTSASQEITRHVEQIHGMLQQSDEALAASRTATSSLASLAGELDDRIKRFRL</sequence>
<gene>
    <name evidence="10" type="ORF">E5K04_05765</name>
</gene>
<dbReference type="SUPFAM" id="SSF58104">
    <property type="entry name" value="Methyl-accepting chemotaxis protein (MCP) signaling domain"/>
    <property type="match status" value="1"/>
</dbReference>
<dbReference type="Pfam" id="PF22673">
    <property type="entry name" value="MCP-like_PDC_1"/>
    <property type="match status" value="1"/>
</dbReference>
<dbReference type="GO" id="GO:0007165">
    <property type="term" value="P:signal transduction"/>
    <property type="evidence" value="ECO:0007669"/>
    <property type="project" value="UniProtKB-KW"/>
</dbReference>
<evidence type="ECO:0000259" key="8">
    <source>
        <dbReference type="PROSITE" id="PS50192"/>
    </source>
</evidence>
<dbReference type="Proteomes" id="UP000308891">
    <property type="component" value="Unassembled WGS sequence"/>
</dbReference>
<comment type="similarity">
    <text evidence="4">Belongs to the methyl-accepting chemotaxis (MCP) protein family.</text>
</comment>